<reference evidence="1 2" key="1">
    <citation type="submission" date="2020-02" db="EMBL/GenBank/DDBJ databases">
        <title>Full genome sequence of Nocardioides sp. R-3366.</title>
        <authorList>
            <person name="Im W.-T."/>
        </authorList>
    </citation>
    <scope>NUCLEOTIDE SEQUENCE [LARGE SCALE GENOMIC DNA]</scope>
    <source>
        <strain evidence="1 2">R-3366</strain>
    </source>
</reference>
<dbReference type="InterPro" id="IPR021454">
    <property type="entry name" value="DUF3105"/>
</dbReference>
<dbReference type="EMBL" id="CP049257">
    <property type="protein sequence ID" value="QIG43278.1"/>
    <property type="molecule type" value="Genomic_DNA"/>
</dbReference>
<sequence length="99" mass="10698">MHDLEHGYTLLWYDDTTDQRAARQIAEAFEPADEVIVAPWTSADEAESGTFPAGTHVALTHWSAEQQGVFEYCTAPSGGALQQFLDAHPIGDSPEPGAP</sequence>
<accession>A0A6G6WD74</accession>
<keyword evidence="2" id="KW-1185">Reference proteome</keyword>
<dbReference type="Pfam" id="PF11303">
    <property type="entry name" value="DUF3105"/>
    <property type="match status" value="1"/>
</dbReference>
<dbReference type="AlphaFoldDB" id="A0A6G6WD74"/>
<evidence type="ECO:0000313" key="2">
    <source>
        <dbReference type="Proteomes" id="UP000502996"/>
    </source>
</evidence>
<name>A0A6G6WD74_9ACTN</name>
<gene>
    <name evidence="1" type="ORF">G5V58_11370</name>
</gene>
<proteinExistence type="predicted"/>
<organism evidence="1 2">
    <name type="scientific">Nocardioides anomalus</name>
    <dbReference type="NCBI Taxonomy" id="2712223"/>
    <lineage>
        <taxon>Bacteria</taxon>
        <taxon>Bacillati</taxon>
        <taxon>Actinomycetota</taxon>
        <taxon>Actinomycetes</taxon>
        <taxon>Propionibacteriales</taxon>
        <taxon>Nocardioidaceae</taxon>
        <taxon>Nocardioides</taxon>
    </lineage>
</organism>
<dbReference type="RefSeq" id="WP_165232473.1">
    <property type="nucleotide sequence ID" value="NZ_CP049257.1"/>
</dbReference>
<dbReference type="KEGG" id="nano:G5V58_11370"/>
<evidence type="ECO:0000313" key="1">
    <source>
        <dbReference type="EMBL" id="QIG43278.1"/>
    </source>
</evidence>
<protein>
    <submittedName>
        <fullName evidence="1">DUF3105 domain-containing protein</fullName>
    </submittedName>
</protein>
<dbReference type="Proteomes" id="UP000502996">
    <property type="component" value="Chromosome"/>
</dbReference>